<evidence type="ECO:0000313" key="2">
    <source>
        <dbReference type="EMBL" id="BCL28774.1"/>
    </source>
</evidence>
<dbReference type="Proteomes" id="UP000516444">
    <property type="component" value="Chromosome"/>
</dbReference>
<gene>
    <name evidence="2" type="ORF">GCM10017557_36330</name>
</gene>
<dbReference type="OrthoDB" id="4570646at2"/>
<dbReference type="Pfam" id="PF04149">
    <property type="entry name" value="DUF397"/>
    <property type="match status" value="1"/>
</dbReference>
<dbReference type="KEGG" id="sgm:GCM10017557_36330"/>
<dbReference type="RefSeq" id="WP_055518261.1">
    <property type="nucleotide sequence ID" value="NZ_AP023440.1"/>
</dbReference>
<dbReference type="AlphaFoldDB" id="A0A7G1P4K2"/>
<organism evidence="2 3">
    <name type="scientific">Streptomyces aurantiacus</name>
    <dbReference type="NCBI Taxonomy" id="47760"/>
    <lineage>
        <taxon>Bacteria</taxon>
        <taxon>Bacillati</taxon>
        <taxon>Actinomycetota</taxon>
        <taxon>Actinomycetes</taxon>
        <taxon>Kitasatosporales</taxon>
        <taxon>Streptomycetaceae</taxon>
        <taxon>Streptomyces</taxon>
        <taxon>Streptomyces aurantiacus group</taxon>
    </lineage>
</organism>
<proteinExistence type="predicted"/>
<evidence type="ECO:0000259" key="1">
    <source>
        <dbReference type="Pfam" id="PF04149"/>
    </source>
</evidence>
<dbReference type="EMBL" id="AP023440">
    <property type="protein sequence ID" value="BCL28774.1"/>
    <property type="molecule type" value="Genomic_DNA"/>
</dbReference>
<evidence type="ECO:0000313" key="3">
    <source>
        <dbReference type="Proteomes" id="UP000516444"/>
    </source>
</evidence>
<keyword evidence="3" id="KW-1185">Reference proteome</keyword>
<reference evidence="2 3" key="1">
    <citation type="journal article" date="2014" name="Int. J. Syst. Evol. Microbiol.">
        <title>Complete genome sequence of Corynebacterium casei LMG S-19264T (=DSM 44701T), isolated from a smear-ripened cheese.</title>
        <authorList>
            <consortium name="US DOE Joint Genome Institute (JGI-PGF)"/>
            <person name="Walter F."/>
            <person name="Albersmeier A."/>
            <person name="Kalinowski J."/>
            <person name="Ruckert C."/>
        </authorList>
    </citation>
    <scope>NUCLEOTIDE SEQUENCE [LARGE SCALE GENOMIC DNA]</scope>
    <source>
        <strain evidence="2 3">JCM 4677</strain>
    </source>
</reference>
<protein>
    <recommendedName>
        <fullName evidence="1">DUF397 domain-containing protein</fullName>
    </recommendedName>
</protein>
<sequence length="67" mass="7471">MNSPDLTDANWFKSTYSSGQGACIEAAALPNAIATRDSKDANSPILLFTRDGWRYFIGAVNRREFRD</sequence>
<dbReference type="InterPro" id="IPR007278">
    <property type="entry name" value="DUF397"/>
</dbReference>
<accession>A0A7G1P4K2</accession>
<feature type="domain" description="DUF397" evidence="1">
    <location>
        <begin position="9"/>
        <end position="60"/>
    </location>
</feature>
<name>A0A7G1P4K2_9ACTN</name>